<evidence type="ECO:0000313" key="3">
    <source>
        <dbReference type="EMBL" id="KAH7352787.1"/>
    </source>
</evidence>
<protein>
    <recommendedName>
        <fullName evidence="5">Pentatricopeptide repeat-containing protein</fullName>
    </recommendedName>
</protein>
<accession>A0A8T2SMZ5</accession>
<dbReference type="OMA" id="LATEMPC"/>
<dbReference type="FunFam" id="1.25.40.10:FF:000031">
    <property type="entry name" value="Pentatricopeptide repeat-containing protein mitochondrial"/>
    <property type="match status" value="1"/>
</dbReference>
<dbReference type="Gene3D" id="1.25.40.10">
    <property type="entry name" value="Tetratricopeptide repeat domain"/>
    <property type="match status" value="5"/>
</dbReference>
<dbReference type="EMBL" id="CM035424">
    <property type="protein sequence ID" value="KAH7352787.1"/>
    <property type="molecule type" value="Genomic_DNA"/>
</dbReference>
<dbReference type="PROSITE" id="PS51375">
    <property type="entry name" value="PPR"/>
    <property type="match status" value="5"/>
</dbReference>
<dbReference type="AlphaFoldDB" id="A0A8T2SMZ5"/>
<dbReference type="FunFam" id="1.25.40.10:FF:000158">
    <property type="entry name" value="pentatricopeptide repeat-containing protein At2g33680"/>
    <property type="match status" value="1"/>
</dbReference>
<evidence type="ECO:0000256" key="1">
    <source>
        <dbReference type="ARBA" id="ARBA00022737"/>
    </source>
</evidence>
<dbReference type="NCBIfam" id="TIGR00756">
    <property type="entry name" value="PPR"/>
    <property type="match status" value="4"/>
</dbReference>
<name>A0A8T2SMZ5_CERRI</name>
<dbReference type="GO" id="GO:0009451">
    <property type="term" value="P:RNA modification"/>
    <property type="evidence" value="ECO:0007669"/>
    <property type="project" value="InterPro"/>
</dbReference>
<reference evidence="3" key="1">
    <citation type="submission" date="2021-08" db="EMBL/GenBank/DDBJ databases">
        <title>WGS assembly of Ceratopteris richardii.</title>
        <authorList>
            <person name="Marchant D.B."/>
            <person name="Chen G."/>
            <person name="Jenkins J."/>
            <person name="Shu S."/>
            <person name="Leebens-Mack J."/>
            <person name="Grimwood J."/>
            <person name="Schmutz J."/>
            <person name="Soltis P."/>
            <person name="Soltis D."/>
            <person name="Chen Z.-H."/>
        </authorList>
    </citation>
    <scope>NUCLEOTIDE SEQUENCE</scope>
    <source>
        <strain evidence="3">Whitten #5841</strain>
        <tissue evidence="3">Leaf</tissue>
    </source>
</reference>
<dbReference type="PANTHER" id="PTHR47926:SF533">
    <property type="entry name" value="DYW DOMAIN-CONTAINING PROTEIN"/>
    <property type="match status" value="1"/>
</dbReference>
<sequence>MHMLVRNVYTWNLIIRACAQQGDFGKVLMLYQSMRQHNMPGDQVTYVQILSACTNLEDGLLLYTDIRESGFDSDTMVGTALVSMFGRVHSLDNACLAFNRIDAPNIVSCNALMSAYIQNGKACEVLFIFHQSQQEGFLPDKVTFLNALTAHSGRQECRGECKRLHVRVLYGGFISDDAMVTALICAYGRCSHLYLADKCFQVMEKRSLVTWNAMITLYAQEGHFDAALAIFHQMQVEGVAPDSVTFIALLEGCSRQRDIVHGKQIHLIIQSCSFKFDVVLNSSIINLYRRCGNIDDAHSLFIKMKDRNVVSWNIMIGTFAHHGFGTDALLFFRKMQHEAITPNKVTFLEVLSAIACQTDLAIGKKVHSCLLQTPICKDDEVRCSLINMYGKCGNAMIARGIFDSLHTHKKSTWNSMITIYALLGEAKEAIQMLENMKLDGIYADDITFTSVLVACSRNGMLDEGSHYFVCMSTEYGLAHTEEHFDCMIDLFCRAGLFDHAVFVLRNMPNGPTTISWTSLFCTYGVVFQGVSCNLASIFCSVL</sequence>
<keyword evidence="1" id="KW-0677">Repeat</keyword>
<dbReference type="Pfam" id="PF13041">
    <property type="entry name" value="PPR_2"/>
    <property type="match status" value="4"/>
</dbReference>
<gene>
    <name evidence="3" type="ORF">KP509_19G064200</name>
</gene>
<keyword evidence="4" id="KW-1185">Reference proteome</keyword>
<dbReference type="GO" id="GO:0048731">
    <property type="term" value="P:system development"/>
    <property type="evidence" value="ECO:0007669"/>
    <property type="project" value="UniProtKB-ARBA"/>
</dbReference>
<evidence type="ECO:0008006" key="5">
    <source>
        <dbReference type="Google" id="ProtNLM"/>
    </source>
</evidence>
<feature type="repeat" description="PPR" evidence="2">
    <location>
        <begin position="7"/>
        <end position="41"/>
    </location>
</feature>
<dbReference type="InterPro" id="IPR011990">
    <property type="entry name" value="TPR-like_helical_dom_sf"/>
</dbReference>
<dbReference type="InterPro" id="IPR002885">
    <property type="entry name" value="PPR_rpt"/>
</dbReference>
<comment type="caution">
    <text evidence="3">The sequence shown here is derived from an EMBL/GenBank/DDBJ whole genome shotgun (WGS) entry which is preliminary data.</text>
</comment>
<feature type="repeat" description="PPR" evidence="2">
    <location>
        <begin position="207"/>
        <end position="241"/>
    </location>
</feature>
<feature type="repeat" description="PPR" evidence="2">
    <location>
        <begin position="409"/>
        <end position="443"/>
    </location>
</feature>
<dbReference type="GO" id="GO:0003723">
    <property type="term" value="F:RNA binding"/>
    <property type="evidence" value="ECO:0007669"/>
    <property type="project" value="InterPro"/>
</dbReference>
<dbReference type="OrthoDB" id="1899444at2759"/>
<dbReference type="Proteomes" id="UP000825935">
    <property type="component" value="Chromosome 19"/>
</dbReference>
<proteinExistence type="predicted"/>
<dbReference type="PANTHER" id="PTHR47926">
    <property type="entry name" value="PENTATRICOPEPTIDE REPEAT-CONTAINING PROTEIN"/>
    <property type="match status" value="1"/>
</dbReference>
<feature type="repeat" description="PPR" evidence="2">
    <location>
        <begin position="105"/>
        <end position="139"/>
    </location>
</feature>
<evidence type="ECO:0000313" key="4">
    <source>
        <dbReference type="Proteomes" id="UP000825935"/>
    </source>
</evidence>
<organism evidence="3 4">
    <name type="scientific">Ceratopteris richardii</name>
    <name type="common">Triangle waterfern</name>
    <dbReference type="NCBI Taxonomy" id="49495"/>
    <lineage>
        <taxon>Eukaryota</taxon>
        <taxon>Viridiplantae</taxon>
        <taxon>Streptophyta</taxon>
        <taxon>Embryophyta</taxon>
        <taxon>Tracheophyta</taxon>
        <taxon>Polypodiopsida</taxon>
        <taxon>Polypodiidae</taxon>
        <taxon>Polypodiales</taxon>
        <taxon>Pteridineae</taxon>
        <taxon>Pteridaceae</taxon>
        <taxon>Parkerioideae</taxon>
        <taxon>Ceratopteris</taxon>
    </lineage>
</organism>
<dbReference type="InterPro" id="IPR046960">
    <property type="entry name" value="PPR_At4g14850-like_plant"/>
</dbReference>
<feature type="repeat" description="PPR" evidence="2">
    <location>
        <begin position="308"/>
        <end position="342"/>
    </location>
</feature>
<dbReference type="Pfam" id="PF13812">
    <property type="entry name" value="PPR_3"/>
    <property type="match status" value="1"/>
</dbReference>
<evidence type="ECO:0000256" key="2">
    <source>
        <dbReference type="PROSITE-ProRule" id="PRU00708"/>
    </source>
</evidence>
<dbReference type="Pfam" id="PF01535">
    <property type="entry name" value="PPR"/>
    <property type="match status" value="2"/>
</dbReference>